<dbReference type="InterPro" id="IPR027417">
    <property type="entry name" value="P-loop_NTPase"/>
</dbReference>
<accession>A0A853EPL6</accession>
<dbReference type="AlphaFoldDB" id="A0A853EPL6"/>
<dbReference type="RefSeq" id="WP_179912333.1">
    <property type="nucleotide sequence ID" value="NZ_JACBYE010000004.1"/>
</dbReference>
<dbReference type="SUPFAM" id="SSF52540">
    <property type="entry name" value="P-loop containing nucleoside triphosphate hydrolases"/>
    <property type="match status" value="1"/>
</dbReference>
<gene>
    <name evidence="1" type="ORF">HZZ10_02910</name>
</gene>
<proteinExistence type="predicted"/>
<dbReference type="Pfam" id="PF13238">
    <property type="entry name" value="AAA_18"/>
    <property type="match status" value="1"/>
</dbReference>
<dbReference type="Gene3D" id="3.40.50.300">
    <property type="entry name" value="P-loop containing nucleotide triphosphate hydrolases"/>
    <property type="match status" value="1"/>
</dbReference>
<reference evidence="1 2" key="1">
    <citation type="submission" date="2020-07" db="EMBL/GenBank/DDBJ databases">
        <title>MOT database genomes.</title>
        <authorList>
            <person name="Joseph S."/>
            <person name="Aduse-Opoku J."/>
            <person name="Hashim A."/>
            <person name="Wade W."/>
            <person name="Curtis M."/>
        </authorList>
    </citation>
    <scope>NUCLEOTIDE SEQUENCE [LARGE SCALE GENOMIC DNA]</scope>
    <source>
        <strain evidence="1 2">DSM 100099</strain>
    </source>
</reference>
<protein>
    <submittedName>
        <fullName evidence="1">AAA family ATPase</fullName>
    </submittedName>
</protein>
<sequence length="150" mass="16384">MPRILITGMSGAGKSTLLAELARRGHVTVDTDHDGWTDGSGGPWDEARMAALLAARADVVVSGTVENQGRFYDRFEHVVLLSAPVDVLVERVSRRSDNPYGSSAAEQDEIRRYTAEVEPLLRQTAHVELDGRRPVDDLADAVELLDSSSR</sequence>
<name>A0A853EPL6_9MICO</name>
<evidence type="ECO:0000313" key="1">
    <source>
        <dbReference type="EMBL" id="NYS92481.1"/>
    </source>
</evidence>
<organism evidence="1 2">
    <name type="scientific">Sanguibacter inulinus</name>
    <dbReference type="NCBI Taxonomy" id="60922"/>
    <lineage>
        <taxon>Bacteria</taxon>
        <taxon>Bacillati</taxon>
        <taxon>Actinomycetota</taxon>
        <taxon>Actinomycetes</taxon>
        <taxon>Micrococcales</taxon>
        <taxon>Sanguibacteraceae</taxon>
        <taxon>Sanguibacter</taxon>
    </lineage>
</organism>
<dbReference type="EMBL" id="JACBYE010000004">
    <property type="protein sequence ID" value="NYS92481.1"/>
    <property type="molecule type" value="Genomic_DNA"/>
</dbReference>
<keyword evidence="2" id="KW-1185">Reference proteome</keyword>
<evidence type="ECO:0000313" key="2">
    <source>
        <dbReference type="Proteomes" id="UP000561011"/>
    </source>
</evidence>
<dbReference type="Proteomes" id="UP000561011">
    <property type="component" value="Unassembled WGS sequence"/>
</dbReference>
<comment type="caution">
    <text evidence="1">The sequence shown here is derived from an EMBL/GenBank/DDBJ whole genome shotgun (WGS) entry which is preliminary data.</text>
</comment>